<evidence type="ECO:0000256" key="5">
    <source>
        <dbReference type="ARBA" id="ARBA00022692"/>
    </source>
</evidence>
<dbReference type="PROSITE" id="PS00379">
    <property type="entry name" value="CDP_ALCOHOL_P_TRANSF"/>
    <property type="match status" value="1"/>
</dbReference>
<feature type="transmembrane region" description="Helical" evidence="14">
    <location>
        <begin position="179"/>
        <end position="196"/>
    </location>
</feature>
<dbReference type="InterPro" id="IPR004570">
    <property type="entry name" value="Phosphatidylglycerol_P_synth"/>
</dbReference>
<evidence type="ECO:0000256" key="1">
    <source>
        <dbReference type="ARBA" id="ARBA00004141"/>
    </source>
</evidence>
<dbReference type="InterPro" id="IPR000462">
    <property type="entry name" value="CDP-OH_P_trans"/>
</dbReference>
<evidence type="ECO:0000256" key="12">
    <source>
        <dbReference type="RuleBase" id="RU003750"/>
    </source>
</evidence>
<dbReference type="InterPro" id="IPR043130">
    <property type="entry name" value="CDP-OH_PTrfase_TM_dom"/>
</dbReference>
<comment type="caution">
    <text evidence="15">The sequence shown here is derived from an EMBL/GenBank/DDBJ whole genome shotgun (WGS) entry which is preliminary data.</text>
</comment>
<keyword evidence="3" id="KW-0444">Lipid biosynthesis</keyword>
<comment type="subcellular location">
    <subcellularLocation>
        <location evidence="1">Membrane</location>
        <topology evidence="1">Multi-pass membrane protein</topology>
    </subcellularLocation>
</comment>
<evidence type="ECO:0000256" key="9">
    <source>
        <dbReference type="ARBA" id="ARBA00023209"/>
    </source>
</evidence>
<evidence type="ECO:0000256" key="4">
    <source>
        <dbReference type="ARBA" id="ARBA00022679"/>
    </source>
</evidence>
<reference evidence="16" key="1">
    <citation type="journal article" date="2019" name="Int. J. Syst. Evol. Microbiol.">
        <title>The Global Catalogue of Microorganisms (GCM) 10K type strain sequencing project: providing services to taxonomists for standard genome sequencing and annotation.</title>
        <authorList>
            <consortium name="The Broad Institute Genomics Platform"/>
            <consortium name="The Broad Institute Genome Sequencing Center for Infectious Disease"/>
            <person name="Wu L."/>
            <person name="Ma J."/>
        </authorList>
    </citation>
    <scope>NUCLEOTIDE SEQUENCE [LARGE SCALE GENOMIC DNA]</scope>
    <source>
        <strain evidence="16">JCM 17738</strain>
    </source>
</reference>
<evidence type="ECO:0000256" key="14">
    <source>
        <dbReference type="SAM" id="Phobius"/>
    </source>
</evidence>
<dbReference type="EC" id="2.7.8.5" evidence="11"/>
<dbReference type="Pfam" id="PF01066">
    <property type="entry name" value="CDP-OH_P_transf"/>
    <property type="match status" value="1"/>
</dbReference>
<gene>
    <name evidence="15" type="ORF">GCM10023153_33020</name>
</gene>
<sequence>MSQPPTGEQPLGEQALGDKPLRAVRPGPLAQGRATDPYRIGVDPASPAVPTTGPSAWNIANYLTVFRLAIVPVFGWLLLADDGRSAGYRWAAFAVFVVAMVTDRIDGDLARSRGLVTNVGKVLDPIADKALVTMALIGLSAIGEVWWWVTIVVLVREWGITAVRFWVIRHGVMAAGRGGKVKTLLQTFGIGFYLMPRWVLPYPDVWEALAAISLGAAVLITVITGVDYLHQALRLRQTSERAATKRAARAARREGRGAS</sequence>
<evidence type="ECO:0000313" key="16">
    <source>
        <dbReference type="Proteomes" id="UP001500390"/>
    </source>
</evidence>
<feature type="transmembrane region" description="Helical" evidence="14">
    <location>
        <begin position="59"/>
        <end position="79"/>
    </location>
</feature>
<evidence type="ECO:0000256" key="7">
    <source>
        <dbReference type="ARBA" id="ARBA00023098"/>
    </source>
</evidence>
<evidence type="ECO:0000256" key="6">
    <source>
        <dbReference type="ARBA" id="ARBA00022989"/>
    </source>
</evidence>
<dbReference type="InterPro" id="IPR050324">
    <property type="entry name" value="CDP-alcohol_PTase-I"/>
</dbReference>
<evidence type="ECO:0000313" key="15">
    <source>
        <dbReference type="EMBL" id="GAA4403202.1"/>
    </source>
</evidence>
<keyword evidence="16" id="KW-1185">Reference proteome</keyword>
<evidence type="ECO:0000256" key="2">
    <source>
        <dbReference type="ARBA" id="ARBA00010441"/>
    </source>
</evidence>
<keyword evidence="6 14" id="KW-1133">Transmembrane helix</keyword>
<evidence type="ECO:0000256" key="11">
    <source>
        <dbReference type="NCBIfam" id="TIGR00560"/>
    </source>
</evidence>
<keyword evidence="10" id="KW-1208">Phospholipid metabolism</keyword>
<dbReference type="PANTHER" id="PTHR14269">
    <property type="entry name" value="CDP-DIACYLGLYCEROL--GLYCEROL-3-PHOSPHATE 3-PHOSPHATIDYLTRANSFERASE-RELATED"/>
    <property type="match status" value="1"/>
</dbReference>
<keyword evidence="5 14" id="KW-0812">Transmembrane</keyword>
<keyword evidence="4 12" id="KW-0808">Transferase</keyword>
<protein>
    <recommendedName>
        <fullName evidence="11">CDP-diacylglycerol--glycerol-3-phosphate 3-phosphatidyltransferase</fullName>
        <ecNumber evidence="11">2.7.8.5</ecNumber>
    </recommendedName>
</protein>
<evidence type="ECO:0000256" key="10">
    <source>
        <dbReference type="ARBA" id="ARBA00023264"/>
    </source>
</evidence>
<evidence type="ECO:0000256" key="13">
    <source>
        <dbReference type="SAM" id="MobiDB-lite"/>
    </source>
</evidence>
<evidence type="ECO:0000256" key="8">
    <source>
        <dbReference type="ARBA" id="ARBA00023136"/>
    </source>
</evidence>
<keyword evidence="7" id="KW-0443">Lipid metabolism</keyword>
<dbReference type="Gene3D" id="1.20.120.1760">
    <property type="match status" value="1"/>
</dbReference>
<organism evidence="15 16">
    <name type="scientific">Ornithinibacter aureus</name>
    <dbReference type="NCBI Taxonomy" id="622664"/>
    <lineage>
        <taxon>Bacteria</taxon>
        <taxon>Bacillati</taxon>
        <taxon>Actinomycetota</taxon>
        <taxon>Actinomycetes</taxon>
        <taxon>Micrococcales</taxon>
        <taxon>Intrasporangiaceae</taxon>
        <taxon>Ornithinibacter</taxon>
    </lineage>
</organism>
<dbReference type="RefSeq" id="WP_159898525.1">
    <property type="nucleotide sequence ID" value="NZ_BAABFX010000050.1"/>
</dbReference>
<proteinExistence type="inferred from homology"/>
<feature type="region of interest" description="Disordered" evidence="13">
    <location>
        <begin position="1"/>
        <end position="37"/>
    </location>
</feature>
<feature type="transmembrane region" description="Helical" evidence="14">
    <location>
        <begin position="86"/>
        <end position="105"/>
    </location>
</feature>
<feature type="transmembrane region" description="Helical" evidence="14">
    <location>
        <begin position="145"/>
        <end position="167"/>
    </location>
</feature>
<feature type="transmembrane region" description="Helical" evidence="14">
    <location>
        <begin position="208"/>
        <end position="229"/>
    </location>
</feature>
<comment type="similarity">
    <text evidence="2 12">Belongs to the CDP-alcohol phosphatidyltransferase class-I family.</text>
</comment>
<accession>A0ABP8KAC5</accession>
<name>A0ABP8KAC5_9MICO</name>
<dbReference type="Proteomes" id="UP001500390">
    <property type="component" value="Unassembled WGS sequence"/>
</dbReference>
<dbReference type="PANTHER" id="PTHR14269:SF52">
    <property type="entry name" value="PHOSPHATIDYLGLYCEROPHOSPHATE SYNTHASE-RELATED"/>
    <property type="match status" value="1"/>
</dbReference>
<dbReference type="EMBL" id="BAABFX010000050">
    <property type="protein sequence ID" value="GAA4403202.1"/>
    <property type="molecule type" value="Genomic_DNA"/>
</dbReference>
<dbReference type="NCBIfam" id="TIGR00560">
    <property type="entry name" value="pgsA"/>
    <property type="match status" value="1"/>
</dbReference>
<keyword evidence="9" id="KW-0594">Phospholipid biosynthesis</keyword>
<dbReference type="InterPro" id="IPR048254">
    <property type="entry name" value="CDP_ALCOHOL_P_TRANSF_CS"/>
</dbReference>
<evidence type="ECO:0000256" key="3">
    <source>
        <dbReference type="ARBA" id="ARBA00022516"/>
    </source>
</evidence>
<keyword evidence="8 14" id="KW-0472">Membrane</keyword>